<dbReference type="PANTHER" id="PTHR43479">
    <property type="entry name" value="ACREF/ENVCD OPERON REPRESSOR-RELATED"/>
    <property type="match status" value="1"/>
</dbReference>
<evidence type="ECO:0000256" key="1">
    <source>
        <dbReference type="ARBA" id="ARBA00022491"/>
    </source>
</evidence>
<sequence length="190" mass="21506">MDKREKIIDAAMIAFQEKGVEKTTITDIVKRAGIAQGTYYLYFPSKLSVMPGIAEVFVTKILTRLQTQVVGESFDQQLTEVVESIFHITDENKDLAILIYSGLTQSEHLQEWESIYTPLYDWLENLLKSAKAAGSIRPEIKEAFTARIMVGAIESTAEQIYLYNQEGFAHARAHKKELLTFIKQALRAGE</sequence>
<dbReference type="InterPro" id="IPR050624">
    <property type="entry name" value="HTH-type_Tx_Regulator"/>
</dbReference>
<protein>
    <submittedName>
        <fullName evidence="5">AcrR family transcriptional regulator</fullName>
    </submittedName>
</protein>
<reference evidence="5" key="1">
    <citation type="submission" date="2021-01" db="EMBL/GenBank/DDBJ databases">
        <title>Genomic Encyclopedia of Type Strains, Phase IV (KMG-IV): sequencing the most valuable type-strain genomes for metagenomic binning, comparative biology and taxonomic classification.</title>
        <authorList>
            <person name="Goeker M."/>
        </authorList>
    </citation>
    <scope>NUCLEOTIDE SEQUENCE</scope>
    <source>
        <strain evidence="5">DSM 21943</strain>
    </source>
</reference>
<keyword evidence="2 3" id="KW-0238">DNA-binding</keyword>
<dbReference type="InterPro" id="IPR036271">
    <property type="entry name" value="Tet_transcr_reg_TetR-rel_C_sf"/>
</dbReference>
<dbReference type="Pfam" id="PF00440">
    <property type="entry name" value="TetR_N"/>
    <property type="match status" value="1"/>
</dbReference>
<feature type="DNA-binding region" description="H-T-H motif" evidence="3">
    <location>
        <begin position="24"/>
        <end position="43"/>
    </location>
</feature>
<feature type="domain" description="HTH tetR-type" evidence="4">
    <location>
        <begin position="1"/>
        <end position="61"/>
    </location>
</feature>
<dbReference type="InterPro" id="IPR001647">
    <property type="entry name" value="HTH_TetR"/>
</dbReference>
<evidence type="ECO:0000313" key="5">
    <source>
        <dbReference type="EMBL" id="MBM7839245.1"/>
    </source>
</evidence>
<dbReference type="Proteomes" id="UP001179280">
    <property type="component" value="Unassembled WGS sequence"/>
</dbReference>
<dbReference type="PANTHER" id="PTHR43479:SF8">
    <property type="entry name" value="TRANSCRIPTIONAL REGULATOR, TETR FAMILY"/>
    <property type="match status" value="1"/>
</dbReference>
<comment type="caution">
    <text evidence="5">The sequence shown here is derived from an EMBL/GenBank/DDBJ whole genome shotgun (WGS) entry which is preliminary data.</text>
</comment>
<dbReference type="PRINTS" id="PR00455">
    <property type="entry name" value="HTHTETR"/>
</dbReference>
<keyword evidence="6" id="KW-1185">Reference proteome</keyword>
<dbReference type="Pfam" id="PF17934">
    <property type="entry name" value="TetR_C_26"/>
    <property type="match status" value="1"/>
</dbReference>
<evidence type="ECO:0000313" key="6">
    <source>
        <dbReference type="Proteomes" id="UP001179280"/>
    </source>
</evidence>
<accession>A0ABS2SUN4</accession>
<evidence type="ECO:0000256" key="2">
    <source>
        <dbReference type="ARBA" id="ARBA00023125"/>
    </source>
</evidence>
<dbReference type="InterPro" id="IPR009057">
    <property type="entry name" value="Homeodomain-like_sf"/>
</dbReference>
<dbReference type="RefSeq" id="WP_035419371.1">
    <property type="nucleotide sequence ID" value="NZ_JAFBCV010000007.1"/>
</dbReference>
<name>A0ABS2SUN4_9BACI</name>
<evidence type="ECO:0000259" key="4">
    <source>
        <dbReference type="PROSITE" id="PS50977"/>
    </source>
</evidence>
<dbReference type="InterPro" id="IPR041603">
    <property type="entry name" value="YvdT_C"/>
</dbReference>
<dbReference type="EMBL" id="JAFBCV010000007">
    <property type="protein sequence ID" value="MBM7839245.1"/>
    <property type="molecule type" value="Genomic_DNA"/>
</dbReference>
<gene>
    <name evidence="5" type="ORF">JOC54_002516</name>
</gene>
<dbReference type="SUPFAM" id="SSF48498">
    <property type="entry name" value="Tetracyclin repressor-like, C-terminal domain"/>
    <property type="match status" value="1"/>
</dbReference>
<evidence type="ECO:0000256" key="3">
    <source>
        <dbReference type="PROSITE-ProRule" id="PRU00335"/>
    </source>
</evidence>
<organism evidence="5 6">
    <name type="scientific">Shouchella xiaoxiensis</name>
    <dbReference type="NCBI Taxonomy" id="766895"/>
    <lineage>
        <taxon>Bacteria</taxon>
        <taxon>Bacillati</taxon>
        <taxon>Bacillota</taxon>
        <taxon>Bacilli</taxon>
        <taxon>Bacillales</taxon>
        <taxon>Bacillaceae</taxon>
        <taxon>Shouchella</taxon>
    </lineage>
</organism>
<proteinExistence type="predicted"/>
<keyword evidence="1" id="KW-0678">Repressor</keyword>
<dbReference type="SUPFAM" id="SSF46689">
    <property type="entry name" value="Homeodomain-like"/>
    <property type="match status" value="1"/>
</dbReference>
<dbReference type="PROSITE" id="PS50977">
    <property type="entry name" value="HTH_TETR_2"/>
    <property type="match status" value="1"/>
</dbReference>
<dbReference type="Gene3D" id="1.10.357.10">
    <property type="entry name" value="Tetracycline Repressor, domain 2"/>
    <property type="match status" value="1"/>
</dbReference>